<feature type="signal peptide" evidence="1">
    <location>
        <begin position="1"/>
        <end position="24"/>
    </location>
</feature>
<evidence type="ECO:0000256" key="1">
    <source>
        <dbReference type="SAM" id="SignalP"/>
    </source>
</evidence>
<dbReference type="InterPro" id="IPR038643">
    <property type="entry name" value="PliI_sf"/>
</dbReference>
<gene>
    <name evidence="2" type="ORF">NCTC8580_04173</name>
</gene>
<dbReference type="EMBL" id="UHJC01000001">
    <property type="protein sequence ID" value="SUP86329.1"/>
    <property type="molecule type" value="Genomic_DNA"/>
</dbReference>
<dbReference type="InterPro" id="IPR031948">
    <property type="entry name" value="PliI"/>
</dbReference>
<accession>A0A0T9JGB9</accession>
<dbReference type="Pfam" id="PF16743">
    <property type="entry name" value="PliI"/>
    <property type="match status" value="1"/>
</dbReference>
<dbReference type="RefSeq" id="WP_033848329.1">
    <property type="nucleotide sequence ID" value="NZ_CHDQ01000019.1"/>
</dbReference>
<evidence type="ECO:0000313" key="3">
    <source>
        <dbReference type="Proteomes" id="UP000255087"/>
    </source>
</evidence>
<dbReference type="AlphaFoldDB" id="A0A0T9JGB9"/>
<organism evidence="2 3">
    <name type="scientific">Yersinia pseudotuberculosis</name>
    <dbReference type="NCBI Taxonomy" id="633"/>
    <lineage>
        <taxon>Bacteria</taxon>
        <taxon>Pseudomonadati</taxon>
        <taxon>Pseudomonadota</taxon>
        <taxon>Gammaproteobacteria</taxon>
        <taxon>Enterobacterales</taxon>
        <taxon>Yersiniaceae</taxon>
        <taxon>Yersinia</taxon>
    </lineage>
</organism>
<evidence type="ECO:0000313" key="2">
    <source>
        <dbReference type="EMBL" id="SUP86329.1"/>
    </source>
</evidence>
<dbReference type="Gene3D" id="2.40.128.460">
    <property type="entry name" value="Periplasmic lysozyme inhibitor of I-type lysozyme"/>
    <property type="match status" value="1"/>
</dbReference>
<dbReference type="CDD" id="cd09632">
    <property type="entry name" value="PliI_like"/>
    <property type="match status" value="1"/>
</dbReference>
<dbReference type="Proteomes" id="UP000255087">
    <property type="component" value="Unassembled WGS sequence"/>
</dbReference>
<name>A0A0T9JGB9_YERPU</name>
<dbReference type="InterPro" id="IPR028994">
    <property type="entry name" value="Integrin_alpha_N"/>
</dbReference>
<keyword evidence="1" id="KW-0732">Signal</keyword>
<protein>
    <submittedName>
        <fullName evidence="2">Uncharacterized protein</fullName>
    </submittedName>
</protein>
<reference evidence="2 3" key="1">
    <citation type="submission" date="2018-06" db="EMBL/GenBank/DDBJ databases">
        <authorList>
            <consortium name="Pathogen Informatics"/>
            <person name="Doyle S."/>
        </authorList>
    </citation>
    <scope>NUCLEOTIDE SEQUENCE [LARGE SCALE GENOMIC DNA]</scope>
    <source>
        <strain evidence="2 3">NCTC8580</strain>
    </source>
</reference>
<dbReference type="SUPFAM" id="SSF69318">
    <property type="entry name" value="Integrin alpha N-terminal domain"/>
    <property type="match status" value="1"/>
</dbReference>
<proteinExistence type="predicted"/>
<sequence length="159" mass="17195">MKLRTWLLIPIICSTFFWGSTAIAKDGVAIPLPDKRVAVLSEGDLESASVGTYSVAIFKNDTFLDFIAGGVFSRDGSIFQDNGKPRVEFIDINGDGNKELIVSQLTAGSGNYLRVDALSLGPKSINKILSIQSDTKSDYISQLKELCEKGCLPIDAPPH</sequence>
<dbReference type="eggNOG" id="ENOG5032YNQ">
    <property type="taxonomic scope" value="Bacteria"/>
</dbReference>
<feature type="chain" id="PRO_5030019024" evidence="1">
    <location>
        <begin position="25"/>
        <end position="159"/>
    </location>
</feature>